<evidence type="ECO:0000259" key="7">
    <source>
        <dbReference type="Pfam" id="PF00482"/>
    </source>
</evidence>
<protein>
    <submittedName>
        <fullName evidence="8">Tight adherence protein C</fullName>
    </submittedName>
</protein>
<feature type="transmembrane region" description="Helical" evidence="6">
    <location>
        <begin position="110"/>
        <end position="130"/>
    </location>
</feature>
<sequence length="312" mass="33165">MSEALPWGILCGLVLGVGVWSIVSALPGFRRPRLVDRVAPFVVDVSVGAREHLERMRSHPLPLLGSVAAPIVHAVRRSTERLLAGQATVARLLAQAGSPLTVEAHRNRQLVWAGGGLLAGVVLVVAASASVGSHPLAGVLVPVVATVMAFTACDHLLRRRATRRLGRIREEFPTVLEMITLSLSAGEGIFDAIRRVSAASGGELAREFRAVVAAVHAGVPLSDALVDLEHRLGLPVVTRCVEQLVAALERGSPLVDVLRAQVGDAREQAKRELLELAGTKEVAMMIPLVFLILPQTVLFALLPGVLVFQTGF</sequence>
<evidence type="ECO:0000313" key="8">
    <source>
        <dbReference type="EMBL" id="PJJ62376.1"/>
    </source>
</evidence>
<feature type="transmembrane region" description="Helical" evidence="6">
    <location>
        <begin position="136"/>
        <end position="157"/>
    </location>
</feature>
<keyword evidence="5 6" id="KW-0472">Membrane</keyword>
<keyword evidence="4 6" id="KW-1133">Transmembrane helix</keyword>
<dbReference type="AlphaFoldDB" id="A0A2M9BWP7"/>
<evidence type="ECO:0000256" key="1">
    <source>
        <dbReference type="ARBA" id="ARBA00004651"/>
    </source>
</evidence>
<dbReference type="GO" id="GO:0005886">
    <property type="term" value="C:plasma membrane"/>
    <property type="evidence" value="ECO:0007669"/>
    <property type="project" value="UniProtKB-SubCell"/>
</dbReference>
<dbReference type="RefSeq" id="WP_100344943.1">
    <property type="nucleotide sequence ID" value="NZ_PGFB01000003.1"/>
</dbReference>
<organism evidence="8 9">
    <name type="scientific">Compostimonas suwonensis</name>
    <dbReference type="NCBI Taxonomy" id="1048394"/>
    <lineage>
        <taxon>Bacteria</taxon>
        <taxon>Bacillati</taxon>
        <taxon>Actinomycetota</taxon>
        <taxon>Actinomycetes</taxon>
        <taxon>Micrococcales</taxon>
        <taxon>Microbacteriaceae</taxon>
        <taxon>Compostimonas</taxon>
    </lineage>
</organism>
<gene>
    <name evidence="8" type="ORF">CLV54_2177</name>
</gene>
<feature type="transmembrane region" description="Helical" evidence="6">
    <location>
        <begin position="288"/>
        <end position="308"/>
    </location>
</feature>
<evidence type="ECO:0000256" key="4">
    <source>
        <dbReference type="ARBA" id="ARBA00022989"/>
    </source>
</evidence>
<dbReference type="InterPro" id="IPR018076">
    <property type="entry name" value="T2SS_GspF_dom"/>
</dbReference>
<dbReference type="EMBL" id="PGFB01000003">
    <property type="protein sequence ID" value="PJJ62376.1"/>
    <property type="molecule type" value="Genomic_DNA"/>
</dbReference>
<dbReference type="OrthoDB" id="5185234at2"/>
<dbReference type="Gene3D" id="1.20.81.30">
    <property type="entry name" value="Type II secretion system (T2SS), domain F"/>
    <property type="match status" value="1"/>
</dbReference>
<name>A0A2M9BWP7_9MICO</name>
<dbReference type="PANTHER" id="PTHR35007:SF4">
    <property type="entry name" value="CONSERVED TRANSMEMBRANE PROTEIN-RELATED"/>
    <property type="match status" value="1"/>
</dbReference>
<evidence type="ECO:0000256" key="5">
    <source>
        <dbReference type="ARBA" id="ARBA00023136"/>
    </source>
</evidence>
<reference evidence="8 9" key="1">
    <citation type="submission" date="2017-11" db="EMBL/GenBank/DDBJ databases">
        <title>Genomic Encyclopedia of Archaeal and Bacterial Type Strains, Phase II (KMG-II): From Individual Species to Whole Genera.</title>
        <authorList>
            <person name="Goeker M."/>
        </authorList>
    </citation>
    <scope>NUCLEOTIDE SEQUENCE [LARGE SCALE GENOMIC DNA]</scope>
    <source>
        <strain evidence="8 9">DSM 25625</strain>
    </source>
</reference>
<dbReference type="PANTHER" id="PTHR35007">
    <property type="entry name" value="INTEGRAL MEMBRANE PROTEIN-RELATED"/>
    <property type="match status" value="1"/>
</dbReference>
<evidence type="ECO:0000256" key="6">
    <source>
        <dbReference type="SAM" id="Phobius"/>
    </source>
</evidence>
<comment type="caution">
    <text evidence="8">The sequence shown here is derived from an EMBL/GenBank/DDBJ whole genome shotgun (WGS) entry which is preliminary data.</text>
</comment>
<keyword evidence="3 6" id="KW-0812">Transmembrane</keyword>
<keyword evidence="2" id="KW-1003">Cell membrane</keyword>
<dbReference type="Pfam" id="PF00482">
    <property type="entry name" value="T2SSF"/>
    <property type="match status" value="1"/>
</dbReference>
<dbReference type="InterPro" id="IPR042094">
    <property type="entry name" value="T2SS_GspF_sf"/>
</dbReference>
<comment type="subcellular location">
    <subcellularLocation>
        <location evidence="1">Cell membrane</location>
        <topology evidence="1">Multi-pass membrane protein</topology>
    </subcellularLocation>
</comment>
<feature type="transmembrane region" description="Helical" evidence="6">
    <location>
        <begin position="6"/>
        <end position="29"/>
    </location>
</feature>
<keyword evidence="9" id="KW-1185">Reference proteome</keyword>
<accession>A0A2M9BWP7</accession>
<dbReference type="Proteomes" id="UP000230161">
    <property type="component" value="Unassembled WGS sequence"/>
</dbReference>
<feature type="domain" description="Type II secretion system protein GspF" evidence="7">
    <location>
        <begin position="178"/>
        <end position="299"/>
    </location>
</feature>
<proteinExistence type="predicted"/>
<evidence type="ECO:0000256" key="2">
    <source>
        <dbReference type="ARBA" id="ARBA00022475"/>
    </source>
</evidence>
<evidence type="ECO:0000313" key="9">
    <source>
        <dbReference type="Proteomes" id="UP000230161"/>
    </source>
</evidence>
<evidence type="ECO:0000256" key="3">
    <source>
        <dbReference type="ARBA" id="ARBA00022692"/>
    </source>
</evidence>